<dbReference type="Pfam" id="PF17101">
    <property type="entry name" value="Stealth_CR1"/>
    <property type="match status" value="1"/>
</dbReference>
<keyword evidence="3" id="KW-0270">Exopolysaccharide synthesis</keyword>
<proteinExistence type="inferred from homology"/>
<dbReference type="PANTHER" id="PTHR24045:SF0">
    <property type="entry name" value="N-ACETYLGLUCOSAMINE-1-PHOSPHOTRANSFERASE SUBUNITS ALPHA_BETA"/>
    <property type="match status" value="1"/>
</dbReference>
<accession>A0AAJ1VK94</accession>
<keyword evidence="2" id="KW-0808">Transferase</keyword>
<evidence type="ECO:0000256" key="2">
    <source>
        <dbReference type="ARBA" id="ARBA00022679"/>
    </source>
</evidence>
<dbReference type="AlphaFoldDB" id="A0AAJ1VK94"/>
<dbReference type="GO" id="GO:0016772">
    <property type="term" value="F:transferase activity, transferring phosphorus-containing groups"/>
    <property type="evidence" value="ECO:0007669"/>
    <property type="project" value="InterPro"/>
</dbReference>
<dbReference type="PANTHER" id="PTHR24045">
    <property type="match status" value="1"/>
</dbReference>
<dbReference type="InterPro" id="IPR031358">
    <property type="entry name" value="Stealth_CR1"/>
</dbReference>
<feature type="domain" description="Stealth protein CR1 conserved region 1" evidence="5">
    <location>
        <begin position="9"/>
        <end position="34"/>
    </location>
</feature>
<dbReference type="EMBL" id="JAUFQH010000019">
    <property type="protein sequence ID" value="MDN3621177.1"/>
    <property type="molecule type" value="Genomic_DNA"/>
</dbReference>
<gene>
    <name evidence="6" type="ORF">QWY81_17055</name>
</gene>
<organism evidence="6 7">
    <name type="scientific">Polaribacter sejongensis</name>
    <dbReference type="NCBI Taxonomy" id="985043"/>
    <lineage>
        <taxon>Bacteria</taxon>
        <taxon>Pseudomonadati</taxon>
        <taxon>Bacteroidota</taxon>
        <taxon>Flavobacteriia</taxon>
        <taxon>Flavobacteriales</taxon>
        <taxon>Flavobacteriaceae</taxon>
    </lineage>
</organism>
<evidence type="ECO:0000313" key="7">
    <source>
        <dbReference type="Proteomes" id="UP001228636"/>
    </source>
</evidence>
<comment type="similarity">
    <text evidence="1">Belongs to the stealth family.</text>
</comment>
<evidence type="ECO:0000259" key="4">
    <source>
        <dbReference type="Pfam" id="PF11380"/>
    </source>
</evidence>
<reference evidence="6 7" key="1">
    <citation type="journal article" date="2014" name="Int. J. Syst. Evol. Microbiol.">
        <title>Complete genome sequence of Corynebacterium casei LMG S-19264T (=DSM 44701T), isolated from a smear-ripened cheese.</title>
        <authorList>
            <consortium name="US DOE Joint Genome Institute (JGI-PGF)"/>
            <person name="Walter F."/>
            <person name="Albersmeier A."/>
            <person name="Kalinowski J."/>
            <person name="Ruckert C."/>
        </authorList>
    </citation>
    <scope>NUCLEOTIDE SEQUENCE [LARGE SCALE GENOMIC DNA]</scope>
    <source>
        <strain evidence="6 7">CECT 8670</strain>
    </source>
</reference>
<dbReference type="RefSeq" id="WP_261973683.1">
    <property type="nucleotide sequence ID" value="NZ_CP103460.1"/>
</dbReference>
<evidence type="ECO:0000313" key="6">
    <source>
        <dbReference type="EMBL" id="MDN3621177.1"/>
    </source>
</evidence>
<feature type="domain" description="Stealth protein CR2 conserved region 2" evidence="4">
    <location>
        <begin position="45"/>
        <end position="153"/>
    </location>
</feature>
<dbReference type="InterPro" id="IPR021520">
    <property type="entry name" value="Stealth_CR2"/>
</dbReference>
<evidence type="ECO:0000259" key="5">
    <source>
        <dbReference type="Pfam" id="PF17101"/>
    </source>
</evidence>
<protein>
    <submittedName>
        <fullName evidence="6">Stealth family protein</fullName>
    </submittedName>
</protein>
<evidence type="ECO:0000256" key="1">
    <source>
        <dbReference type="ARBA" id="ARBA00007583"/>
    </source>
</evidence>
<sequence>MQESENLIIDAVITWVDGKDPIHKAKISNFLENKSSLDSKAVKMRFNQVNEIEFAVKSILKYAKFVRNIYIVTDNQTPGFLKDKEKASKEFPNVIVVDHKVIFEGNEDYLPVFNSISIETLLFKIPSLAEHFIYFNDDFFLQKDTKVTDFFIEGKPIIRGYWCSFYDDIWHKKLKNMFSKIVNKKQKIVYKHRKGLQKSAEFLNFDKYFFTEHTPSAIRKSTLESFFSKNKTLLNSNIKHRFRDPNQFVMHSLANHLEIQNDTCFLKNDFQLVYFQNYKKPFWWLKNKLKRAEKDQNKLFLCMQSLDQCPSEKLIYLKKWLQNKYE</sequence>
<dbReference type="InterPro" id="IPR047141">
    <property type="entry name" value="Stealth"/>
</dbReference>
<dbReference type="Proteomes" id="UP001228636">
    <property type="component" value="Unassembled WGS sequence"/>
</dbReference>
<evidence type="ECO:0000256" key="3">
    <source>
        <dbReference type="ARBA" id="ARBA00023169"/>
    </source>
</evidence>
<comment type="caution">
    <text evidence="6">The sequence shown here is derived from an EMBL/GenBank/DDBJ whole genome shotgun (WGS) entry which is preliminary data.</text>
</comment>
<dbReference type="GO" id="GO:0000271">
    <property type="term" value="P:polysaccharide biosynthetic process"/>
    <property type="evidence" value="ECO:0007669"/>
    <property type="project" value="UniProtKB-KW"/>
</dbReference>
<dbReference type="Pfam" id="PF11380">
    <property type="entry name" value="Stealth_CR2"/>
    <property type="match status" value="1"/>
</dbReference>
<name>A0AAJ1VK94_9FLAO</name>